<keyword evidence="3" id="KW-1185">Reference proteome</keyword>
<evidence type="ECO:0000313" key="2">
    <source>
        <dbReference type="EMBL" id="GBM29658.1"/>
    </source>
</evidence>
<dbReference type="EMBL" id="BGPR01000641">
    <property type="protein sequence ID" value="GBM29658.1"/>
    <property type="molecule type" value="Genomic_DNA"/>
</dbReference>
<proteinExistence type="predicted"/>
<dbReference type="Proteomes" id="UP000499080">
    <property type="component" value="Unassembled WGS sequence"/>
</dbReference>
<sequence length="139" mass="15814">MELAPFKEVQSGRFHGRRGEWRKEKGAPRSCRTFSSRVKIESQIQSSFCTALKTNLQPKLASLTRSSASKWERQGRDEIGLAFSSRPVHARNQITAADTTLGDSSPLPSAPKEEARLFSVEHRVRFLLYEFKTEGEFRI</sequence>
<comment type="caution">
    <text evidence="2">The sequence shown here is derived from an EMBL/GenBank/DDBJ whole genome shotgun (WGS) entry which is preliminary data.</text>
</comment>
<reference evidence="2 3" key="1">
    <citation type="journal article" date="2019" name="Sci. Rep.">
        <title>Orb-weaving spider Araneus ventricosus genome elucidates the spidroin gene catalogue.</title>
        <authorList>
            <person name="Kono N."/>
            <person name="Nakamura H."/>
            <person name="Ohtoshi R."/>
            <person name="Moran D.A.P."/>
            <person name="Shinohara A."/>
            <person name="Yoshida Y."/>
            <person name="Fujiwara M."/>
            <person name="Mori M."/>
            <person name="Tomita M."/>
            <person name="Arakawa K."/>
        </authorList>
    </citation>
    <scope>NUCLEOTIDE SEQUENCE [LARGE SCALE GENOMIC DNA]</scope>
</reference>
<feature type="compositionally biased region" description="Basic and acidic residues" evidence="1">
    <location>
        <begin position="17"/>
        <end position="27"/>
    </location>
</feature>
<dbReference type="AlphaFoldDB" id="A0A4Y2ENC5"/>
<evidence type="ECO:0000313" key="3">
    <source>
        <dbReference type="Proteomes" id="UP000499080"/>
    </source>
</evidence>
<evidence type="ECO:0000256" key="1">
    <source>
        <dbReference type="SAM" id="MobiDB-lite"/>
    </source>
</evidence>
<protein>
    <submittedName>
        <fullName evidence="2">Uncharacterized protein</fullName>
    </submittedName>
</protein>
<organism evidence="2 3">
    <name type="scientific">Araneus ventricosus</name>
    <name type="common">Orbweaver spider</name>
    <name type="synonym">Epeira ventricosa</name>
    <dbReference type="NCBI Taxonomy" id="182803"/>
    <lineage>
        <taxon>Eukaryota</taxon>
        <taxon>Metazoa</taxon>
        <taxon>Ecdysozoa</taxon>
        <taxon>Arthropoda</taxon>
        <taxon>Chelicerata</taxon>
        <taxon>Arachnida</taxon>
        <taxon>Araneae</taxon>
        <taxon>Araneomorphae</taxon>
        <taxon>Entelegynae</taxon>
        <taxon>Araneoidea</taxon>
        <taxon>Araneidae</taxon>
        <taxon>Araneus</taxon>
    </lineage>
</organism>
<gene>
    <name evidence="2" type="ORF">AVEN_125300_1</name>
</gene>
<accession>A0A4Y2ENC5</accession>
<name>A0A4Y2ENC5_ARAVE</name>
<feature type="region of interest" description="Disordered" evidence="1">
    <location>
        <begin position="1"/>
        <end position="28"/>
    </location>
</feature>